<evidence type="ECO:0000313" key="2">
    <source>
        <dbReference type="Proteomes" id="UP000036681"/>
    </source>
</evidence>
<keyword evidence="1" id="KW-0812">Transmembrane</keyword>
<sequence length="296" mass="33887">MLKIQTVNPCPPSNAVNPCPCEPFQCPSYIGLYLDFTFMDVLSNLICFADSKRMTRQYRTHNLSHCKRIEAKNRRQTIDVEGEFANDGQMFVKSAQIFHDWQAFVLIDEDRRNVLIVSFQAVTAVRRRKPKRIGSSDIPKRRRLLISFLIFSIPFNLINFIVFCTFCRVPLILFYEHTYVPASMIITTVCALFRGGACALVGSINMLTFLFFQVSMDKGEYRTILISVFILFGLKQCRDAMRDLFARKTTKVTAVANNMIADVTAQFERQAVRDSQMWSYQAGGIDSNVCSASVRR</sequence>
<evidence type="ECO:0000313" key="3">
    <source>
        <dbReference type="WBParaSite" id="ALUE_0000797701-mRNA-1"/>
    </source>
</evidence>
<reference evidence="3" key="1">
    <citation type="submission" date="2016-05" db="UniProtKB">
        <authorList>
            <consortium name="WormBaseParasite"/>
        </authorList>
    </citation>
    <scope>IDENTIFICATION</scope>
</reference>
<protein>
    <submittedName>
        <fullName evidence="3">7TM_GPCR_Srx domain-containing protein</fullName>
    </submittedName>
</protein>
<dbReference type="AlphaFoldDB" id="A0A0M3HXE4"/>
<dbReference type="WBParaSite" id="ALUE_0000797701-mRNA-1">
    <property type="protein sequence ID" value="ALUE_0000797701-mRNA-1"/>
    <property type="gene ID" value="ALUE_0000797701"/>
</dbReference>
<feature type="transmembrane region" description="Helical" evidence="1">
    <location>
        <begin position="144"/>
        <end position="173"/>
    </location>
</feature>
<feature type="transmembrane region" description="Helical" evidence="1">
    <location>
        <begin position="185"/>
        <end position="212"/>
    </location>
</feature>
<accession>A0A0M3HXE4</accession>
<name>A0A0M3HXE4_ASCLU</name>
<organism evidence="2 3">
    <name type="scientific">Ascaris lumbricoides</name>
    <name type="common">Giant roundworm</name>
    <dbReference type="NCBI Taxonomy" id="6252"/>
    <lineage>
        <taxon>Eukaryota</taxon>
        <taxon>Metazoa</taxon>
        <taxon>Ecdysozoa</taxon>
        <taxon>Nematoda</taxon>
        <taxon>Chromadorea</taxon>
        <taxon>Rhabditida</taxon>
        <taxon>Spirurina</taxon>
        <taxon>Ascaridomorpha</taxon>
        <taxon>Ascaridoidea</taxon>
        <taxon>Ascarididae</taxon>
        <taxon>Ascaris</taxon>
    </lineage>
</organism>
<dbReference type="Proteomes" id="UP000036681">
    <property type="component" value="Unplaced"/>
</dbReference>
<keyword evidence="1" id="KW-0472">Membrane</keyword>
<proteinExistence type="predicted"/>
<evidence type="ECO:0000256" key="1">
    <source>
        <dbReference type="SAM" id="Phobius"/>
    </source>
</evidence>
<keyword evidence="1" id="KW-1133">Transmembrane helix</keyword>
<keyword evidence="2" id="KW-1185">Reference proteome</keyword>